<dbReference type="InterPro" id="IPR003778">
    <property type="entry name" value="CT_A_B"/>
</dbReference>
<dbReference type="GO" id="GO:0016787">
    <property type="term" value="F:hydrolase activity"/>
    <property type="evidence" value="ECO:0007669"/>
    <property type="project" value="UniProtKB-KW"/>
</dbReference>
<feature type="region of interest" description="Disordered" evidence="4">
    <location>
        <begin position="324"/>
        <end position="381"/>
    </location>
</feature>
<dbReference type="Proteomes" id="UP000009877">
    <property type="component" value="Unassembled WGS sequence"/>
</dbReference>
<proteinExistence type="predicted"/>
<dbReference type="Gene3D" id="2.40.100.10">
    <property type="entry name" value="Cyclophilin-like"/>
    <property type="match status" value="2"/>
</dbReference>
<dbReference type="Gene3D" id="3.30.1360.40">
    <property type="match status" value="1"/>
</dbReference>
<dbReference type="PANTHER" id="PTHR43309">
    <property type="entry name" value="5-OXOPROLINASE SUBUNIT C"/>
    <property type="match status" value="1"/>
</dbReference>
<sequence length="600" mass="62128">MSESRASSEVPQRRLLPVADHSLLIECADLADAVAVHAALSEQGFRGVGGASTVLIRTSDRPALEAALARIPRGSLADQPGREIALDVVYDGEDLHELAESLGVSADGLIGWHTAEPWIAAFAGFAPGFLYCARALESVDGLQLPDALRGTPEIPRRSSPRTAVPAGSVALAGQFSAVYPRSSPGGWQLLGRTTTPMVDLNQDPPALLAPGDRLTYRAVREAVEIQPAADPEPSEVDPAHHLVVETAGLQALIQDRGRPGRSDVGISSSGALDRAAADRAARLVGNMPGTACLESVLGGLSLRAAGDQVLAVTGAAVELEVVPAPTPDTEPTDAAPSEEQAPVATDSADVPETEQTEPDERAEQSTKAPRVDSGWRPRAGLPFALKDGQTLRVGAPSDGLRVYVAVRGGIDVPAVIGSGATDTLAGLGPAALSDGDRLAVGRDPGTAVDWPLEVAGAPVAQPTPPSGPLEVRVVLGPRDDWFTPEALESFQEQEWAVAAASDRVGARLEGRELARSIERELPSEGTVPGSIQVPASGLPVVFLRDHPVTGGYPVIACVLEADLDLMAQAAPGRTVRFIAVDPATTTASTDTVAAPAAENH</sequence>
<evidence type="ECO:0000259" key="6">
    <source>
        <dbReference type="SMART" id="SM00797"/>
    </source>
</evidence>
<evidence type="ECO:0000256" key="4">
    <source>
        <dbReference type="SAM" id="MobiDB-lite"/>
    </source>
</evidence>
<keyword evidence="3" id="KW-0067">ATP-binding</keyword>
<dbReference type="Pfam" id="PF02682">
    <property type="entry name" value="CT_C_D"/>
    <property type="match status" value="1"/>
</dbReference>
<accession>M2WBU1</accession>
<dbReference type="RefSeq" id="WP_006215352.1">
    <property type="nucleotide sequence ID" value="NZ_ANHZ02000019.1"/>
</dbReference>
<dbReference type="AlphaFoldDB" id="M2WBU1"/>
<evidence type="ECO:0000256" key="2">
    <source>
        <dbReference type="ARBA" id="ARBA00022801"/>
    </source>
</evidence>
<dbReference type="SUPFAM" id="SSF50891">
    <property type="entry name" value="Cyclophilin-like"/>
    <property type="match status" value="2"/>
</dbReference>
<dbReference type="GO" id="GO:0005524">
    <property type="term" value="F:ATP binding"/>
    <property type="evidence" value="ECO:0007669"/>
    <property type="project" value="UniProtKB-KW"/>
</dbReference>
<dbReference type="InterPro" id="IPR003833">
    <property type="entry name" value="CT_C_D"/>
</dbReference>
<protein>
    <submittedName>
        <fullName evidence="7">Allophanate hydrolase 2 subunit 1</fullName>
    </submittedName>
</protein>
<dbReference type="SMART" id="SM00797">
    <property type="entry name" value="AHS2"/>
    <property type="match status" value="1"/>
</dbReference>
<keyword evidence="8" id="KW-1185">Reference proteome</keyword>
<feature type="compositionally biased region" description="Basic and acidic residues" evidence="4">
    <location>
        <begin position="358"/>
        <end position="375"/>
    </location>
</feature>
<feature type="domain" description="Carboxyltransferase" evidence="6">
    <location>
        <begin position="263"/>
        <end position="595"/>
    </location>
</feature>
<evidence type="ECO:0000313" key="8">
    <source>
        <dbReference type="Proteomes" id="UP000009877"/>
    </source>
</evidence>
<evidence type="ECO:0000256" key="1">
    <source>
        <dbReference type="ARBA" id="ARBA00022741"/>
    </source>
</evidence>
<name>M2WBU1_9MICC</name>
<dbReference type="PANTHER" id="PTHR43309:SF3">
    <property type="entry name" value="5-OXOPROLINASE SUBUNIT C"/>
    <property type="match status" value="1"/>
</dbReference>
<reference evidence="7 8" key="1">
    <citation type="journal article" date="2014" name="Genome Announc.">
        <title>Draft Genome Sequence of Kocuria palustris PEL.</title>
        <authorList>
            <person name="Sharma G."/>
            <person name="Khatri I."/>
            <person name="Subramanian S."/>
        </authorList>
    </citation>
    <scope>NUCLEOTIDE SEQUENCE [LARGE SCALE GENOMIC DNA]</scope>
    <source>
        <strain evidence="7 8">PEL</strain>
    </source>
</reference>
<evidence type="ECO:0000313" key="7">
    <source>
        <dbReference type="EMBL" id="EME35922.1"/>
    </source>
</evidence>
<gene>
    <name evidence="7" type="ORF">C884_00923</name>
</gene>
<keyword evidence="1" id="KW-0547">Nucleotide-binding</keyword>
<dbReference type="Pfam" id="PF02626">
    <property type="entry name" value="CT_A_B"/>
    <property type="match status" value="2"/>
</dbReference>
<dbReference type="EMBL" id="ANHZ02000019">
    <property type="protein sequence ID" value="EME35922.1"/>
    <property type="molecule type" value="Genomic_DNA"/>
</dbReference>
<comment type="caution">
    <text evidence="7">The sequence shown here is derived from an EMBL/GenBank/DDBJ whole genome shotgun (WGS) entry which is preliminary data.</text>
</comment>
<evidence type="ECO:0000256" key="3">
    <source>
        <dbReference type="ARBA" id="ARBA00022840"/>
    </source>
</evidence>
<evidence type="ECO:0000259" key="5">
    <source>
        <dbReference type="SMART" id="SM00796"/>
    </source>
</evidence>
<dbReference type="STRING" id="71999.KPaMU14_00155"/>
<organism evidence="7 8">
    <name type="scientific">Kocuria palustris PEL</name>
    <dbReference type="NCBI Taxonomy" id="1236550"/>
    <lineage>
        <taxon>Bacteria</taxon>
        <taxon>Bacillati</taxon>
        <taxon>Actinomycetota</taxon>
        <taxon>Actinomycetes</taxon>
        <taxon>Micrococcales</taxon>
        <taxon>Micrococcaceae</taxon>
        <taxon>Kocuria</taxon>
    </lineage>
</organism>
<dbReference type="SMART" id="SM00796">
    <property type="entry name" value="AHS1"/>
    <property type="match status" value="1"/>
</dbReference>
<keyword evidence="2 7" id="KW-0378">Hydrolase</keyword>
<feature type="compositionally biased region" description="Low complexity" evidence="4">
    <location>
        <begin position="324"/>
        <end position="335"/>
    </location>
</feature>
<feature type="domain" description="Carboxyltransferase" evidence="5">
    <location>
        <begin position="13"/>
        <end position="208"/>
    </location>
</feature>
<dbReference type="InterPro" id="IPR052708">
    <property type="entry name" value="PxpC"/>
</dbReference>
<dbReference type="InterPro" id="IPR029000">
    <property type="entry name" value="Cyclophilin-like_dom_sf"/>
</dbReference>